<name>A0A9D1RHY2_9BACT</name>
<dbReference type="NCBIfam" id="TIGR04178">
    <property type="entry name" value="exo_archaeo"/>
    <property type="match status" value="1"/>
</dbReference>
<dbReference type="GO" id="GO:0006508">
    <property type="term" value="P:proteolysis"/>
    <property type="evidence" value="ECO:0007669"/>
    <property type="project" value="UniProtKB-KW"/>
</dbReference>
<reference evidence="9" key="2">
    <citation type="submission" date="2021-04" db="EMBL/GenBank/DDBJ databases">
        <authorList>
            <person name="Gilroy R."/>
        </authorList>
    </citation>
    <scope>NUCLEOTIDE SEQUENCE</scope>
    <source>
        <strain evidence="9">Gambia16-930</strain>
    </source>
</reference>
<dbReference type="EMBL" id="DXGG01000045">
    <property type="protein sequence ID" value="HIW86891.1"/>
    <property type="molecule type" value="Genomic_DNA"/>
</dbReference>
<evidence type="ECO:0000256" key="4">
    <source>
        <dbReference type="ARBA" id="ARBA00022692"/>
    </source>
</evidence>
<feature type="transmembrane region" description="Helical" evidence="8">
    <location>
        <begin position="174"/>
        <end position="192"/>
    </location>
</feature>
<dbReference type="GO" id="GO:0008233">
    <property type="term" value="F:peptidase activity"/>
    <property type="evidence" value="ECO:0007669"/>
    <property type="project" value="UniProtKB-KW"/>
</dbReference>
<evidence type="ECO:0000256" key="7">
    <source>
        <dbReference type="ARBA" id="ARBA00023136"/>
    </source>
</evidence>
<gene>
    <name evidence="9" type="ORF">IAC47_01250</name>
</gene>
<proteinExistence type="predicted"/>
<dbReference type="InterPro" id="IPR019127">
    <property type="entry name" value="Exosortase"/>
</dbReference>
<keyword evidence="7 8" id="KW-0472">Membrane</keyword>
<evidence type="ECO:0000256" key="1">
    <source>
        <dbReference type="ARBA" id="ARBA00004651"/>
    </source>
</evidence>
<feature type="transmembrane region" description="Helical" evidence="8">
    <location>
        <begin position="132"/>
        <end position="154"/>
    </location>
</feature>
<dbReference type="AlphaFoldDB" id="A0A9D1RHY2"/>
<evidence type="ECO:0000256" key="5">
    <source>
        <dbReference type="ARBA" id="ARBA00022801"/>
    </source>
</evidence>
<accession>A0A9D1RHY2</accession>
<keyword evidence="3" id="KW-0645">Protease</keyword>
<organism evidence="9 10">
    <name type="scientific">Candidatus Onthomorpha intestinigallinarum</name>
    <dbReference type="NCBI Taxonomy" id="2840880"/>
    <lineage>
        <taxon>Bacteria</taxon>
        <taxon>Pseudomonadati</taxon>
        <taxon>Bacteroidota</taxon>
        <taxon>Bacteroidia</taxon>
        <taxon>Bacteroidales</taxon>
        <taxon>Candidatus Onthomorpha</taxon>
    </lineage>
</organism>
<keyword evidence="2" id="KW-1003">Cell membrane</keyword>
<keyword evidence="5" id="KW-0378">Hydrolase</keyword>
<protein>
    <submittedName>
        <fullName evidence="9">Exosortase/archaeosortase family protein</fullName>
    </submittedName>
</protein>
<dbReference type="GO" id="GO:0005886">
    <property type="term" value="C:plasma membrane"/>
    <property type="evidence" value="ECO:0007669"/>
    <property type="project" value="UniProtKB-SubCell"/>
</dbReference>
<keyword evidence="6 8" id="KW-1133">Transmembrane helix</keyword>
<keyword evidence="4 8" id="KW-0812">Transmembrane</keyword>
<evidence type="ECO:0000313" key="10">
    <source>
        <dbReference type="Proteomes" id="UP000824267"/>
    </source>
</evidence>
<dbReference type="Pfam" id="PF09721">
    <property type="entry name" value="Exosortase_EpsH"/>
    <property type="match status" value="1"/>
</dbReference>
<evidence type="ECO:0000256" key="2">
    <source>
        <dbReference type="ARBA" id="ARBA00022475"/>
    </source>
</evidence>
<evidence type="ECO:0000256" key="8">
    <source>
        <dbReference type="SAM" id="Phobius"/>
    </source>
</evidence>
<reference evidence="9" key="1">
    <citation type="journal article" date="2021" name="PeerJ">
        <title>Extensive microbial diversity within the chicken gut microbiome revealed by metagenomics and culture.</title>
        <authorList>
            <person name="Gilroy R."/>
            <person name="Ravi A."/>
            <person name="Getino M."/>
            <person name="Pursley I."/>
            <person name="Horton D.L."/>
            <person name="Alikhan N.F."/>
            <person name="Baker D."/>
            <person name="Gharbi K."/>
            <person name="Hall N."/>
            <person name="Watson M."/>
            <person name="Adriaenssens E.M."/>
            <person name="Foster-Nyarko E."/>
            <person name="Jarju S."/>
            <person name="Secka A."/>
            <person name="Antonio M."/>
            <person name="Oren A."/>
            <person name="Chaudhuri R.R."/>
            <person name="La Ragione R."/>
            <person name="Hildebrand F."/>
            <person name="Pallen M.J."/>
        </authorList>
    </citation>
    <scope>NUCLEOTIDE SEQUENCE</scope>
    <source>
        <strain evidence="9">Gambia16-930</strain>
    </source>
</reference>
<dbReference type="InterPro" id="IPR026392">
    <property type="entry name" value="Exo/Archaeosortase_dom"/>
</dbReference>
<dbReference type="Proteomes" id="UP000824267">
    <property type="component" value="Unassembled WGS sequence"/>
</dbReference>
<comment type="caution">
    <text evidence="9">The sequence shown here is derived from an EMBL/GenBank/DDBJ whole genome shotgun (WGS) entry which is preliminary data.</text>
</comment>
<evidence type="ECO:0000256" key="3">
    <source>
        <dbReference type="ARBA" id="ARBA00022670"/>
    </source>
</evidence>
<evidence type="ECO:0000313" key="9">
    <source>
        <dbReference type="EMBL" id="HIW86891.1"/>
    </source>
</evidence>
<sequence>MNYKEQLRRFWKNEKNRMILKDAFLFGVSTLVFHFLYWHTNMNQWLFGPFTTEVFDFFTDITYKCSRFLMLHFSDSQFDSLDTSFLFYRLNDLGVKEYYARMDVIHDCSGIKQLMQFLLVMLLCPNKLYKRLLYFVCGSIVLMMANIYRIYYLTDLFSREPENFQYVHDWVTRPLMYVVLFALWVIWIEFFARPKAVRTPDKR</sequence>
<evidence type="ECO:0000256" key="6">
    <source>
        <dbReference type="ARBA" id="ARBA00022989"/>
    </source>
</evidence>
<comment type="subcellular location">
    <subcellularLocation>
        <location evidence="1">Cell membrane</location>
        <topology evidence="1">Multi-pass membrane protein</topology>
    </subcellularLocation>
</comment>